<dbReference type="OrthoDB" id="536034at2"/>
<keyword evidence="3" id="KW-1185">Reference proteome</keyword>
<reference evidence="2 3" key="1">
    <citation type="submission" date="2012-06" db="EMBL/GenBank/DDBJ databases">
        <title>Finished chromosome of genome of Cylindrospermum stagnale PCC 7417.</title>
        <authorList>
            <consortium name="US DOE Joint Genome Institute"/>
            <person name="Gugger M."/>
            <person name="Coursin T."/>
            <person name="Rippka R."/>
            <person name="Tandeau De Marsac N."/>
            <person name="Huntemann M."/>
            <person name="Wei C.-L."/>
            <person name="Han J."/>
            <person name="Detter J.C."/>
            <person name="Han C."/>
            <person name="Tapia R."/>
            <person name="Chen A."/>
            <person name="Kyrpides N."/>
            <person name="Mavromatis K."/>
            <person name="Markowitz V."/>
            <person name="Szeto E."/>
            <person name="Ivanova N."/>
            <person name="Pagani I."/>
            <person name="Pati A."/>
            <person name="Goodwin L."/>
            <person name="Nordberg H.P."/>
            <person name="Cantor M.N."/>
            <person name="Hua S.X."/>
            <person name="Woyke T."/>
            <person name="Kerfeld C.A."/>
        </authorList>
    </citation>
    <scope>NUCLEOTIDE SEQUENCE [LARGE SCALE GENOMIC DNA]</scope>
    <source>
        <strain evidence="2 3">PCC 7417</strain>
    </source>
</reference>
<feature type="signal peptide" evidence="1">
    <location>
        <begin position="1"/>
        <end position="21"/>
    </location>
</feature>
<protein>
    <recommendedName>
        <fullName evidence="4">DUF928 domain-containing protein</fullName>
    </recommendedName>
</protein>
<dbReference type="STRING" id="56107.Cylst_4543"/>
<evidence type="ECO:0000313" key="2">
    <source>
        <dbReference type="EMBL" id="AFZ26621.1"/>
    </source>
</evidence>
<accession>K9X3J9</accession>
<dbReference type="HOGENOM" id="CLU_061545_2_1_3"/>
<name>K9X3J9_9NOST</name>
<gene>
    <name evidence="2" type="ORF">Cylst_4543</name>
</gene>
<dbReference type="Pfam" id="PF06051">
    <property type="entry name" value="DUF928"/>
    <property type="match status" value="1"/>
</dbReference>
<dbReference type="AlphaFoldDB" id="K9X3J9"/>
<feature type="chain" id="PRO_5003938360" description="DUF928 domain-containing protein" evidence="1">
    <location>
        <begin position="22"/>
        <end position="249"/>
    </location>
</feature>
<sequence>MKLIKTNLCFLAFSLPLFSQAAQVQAQSVPTTKTWQISQAFKPPQREAPPASAGGASRGTSCVKGNKAFTPLIPANKLGLTFSERPTFFWYVPPSPVKTAQLLVLDDSGKNVFYETSLTLPDKTGIISYTLPDNTPALEVGKTYRWYLTLVCDDQDSSSNPRVDGWVKRTQPELTLSEALLKSNLQQLPTLYADAGIWHEALTSLVQLRRTGTNKLKTTLNWRQFLNSVGLNAIASEPLIDCCTAKNNQ</sequence>
<proteinExistence type="predicted"/>
<dbReference type="RefSeq" id="WP_015209860.1">
    <property type="nucleotide sequence ID" value="NC_019757.1"/>
</dbReference>
<dbReference type="PATRIC" id="fig|56107.3.peg.4990"/>
<dbReference type="KEGG" id="csg:Cylst_4543"/>
<dbReference type="Proteomes" id="UP000010475">
    <property type="component" value="Chromosome"/>
</dbReference>
<evidence type="ECO:0000256" key="1">
    <source>
        <dbReference type="SAM" id="SignalP"/>
    </source>
</evidence>
<organism evidence="2 3">
    <name type="scientific">Cylindrospermum stagnale PCC 7417</name>
    <dbReference type="NCBI Taxonomy" id="56107"/>
    <lineage>
        <taxon>Bacteria</taxon>
        <taxon>Bacillati</taxon>
        <taxon>Cyanobacteriota</taxon>
        <taxon>Cyanophyceae</taxon>
        <taxon>Nostocales</taxon>
        <taxon>Nostocaceae</taxon>
        <taxon>Cylindrospermum</taxon>
    </lineage>
</organism>
<dbReference type="EMBL" id="CP003642">
    <property type="protein sequence ID" value="AFZ26621.1"/>
    <property type="molecule type" value="Genomic_DNA"/>
</dbReference>
<dbReference type="InterPro" id="IPR010328">
    <property type="entry name" value="DUF928"/>
</dbReference>
<dbReference type="eggNOG" id="COG3087">
    <property type="taxonomic scope" value="Bacteria"/>
</dbReference>
<keyword evidence="1" id="KW-0732">Signal</keyword>
<evidence type="ECO:0000313" key="3">
    <source>
        <dbReference type="Proteomes" id="UP000010475"/>
    </source>
</evidence>
<evidence type="ECO:0008006" key="4">
    <source>
        <dbReference type="Google" id="ProtNLM"/>
    </source>
</evidence>